<dbReference type="PRINTS" id="PR00111">
    <property type="entry name" value="ABHYDROLASE"/>
</dbReference>
<organism evidence="5">
    <name type="scientific">Chromera velia CCMP2878</name>
    <dbReference type="NCBI Taxonomy" id="1169474"/>
    <lineage>
        <taxon>Eukaryota</taxon>
        <taxon>Sar</taxon>
        <taxon>Alveolata</taxon>
        <taxon>Colpodellida</taxon>
        <taxon>Chromeraceae</taxon>
        <taxon>Chromera</taxon>
    </lineage>
</organism>
<dbReference type="GO" id="GO:0052689">
    <property type="term" value="F:carboxylic ester hydrolase activity"/>
    <property type="evidence" value="ECO:0007669"/>
    <property type="project" value="TreeGrafter"/>
</dbReference>
<feature type="domain" description="AB hydrolase-1" evidence="4">
    <location>
        <begin position="146"/>
        <end position="388"/>
    </location>
</feature>
<dbReference type="InterPro" id="IPR029058">
    <property type="entry name" value="AB_hydrolase_fold"/>
</dbReference>
<gene>
    <name evidence="5" type="ORF">Cvel_1056</name>
</gene>
<name>A0A0G4HHS3_9ALVE</name>
<dbReference type="PANTHER" id="PTHR46118">
    <property type="entry name" value="PROTEIN ABHD11"/>
    <property type="match status" value="1"/>
</dbReference>
<dbReference type="PhylomeDB" id="A0A0G4HHS3"/>
<proteinExistence type="inferred from homology"/>
<evidence type="ECO:0000259" key="4">
    <source>
        <dbReference type="Pfam" id="PF00561"/>
    </source>
</evidence>
<evidence type="ECO:0000256" key="3">
    <source>
        <dbReference type="SAM" id="SignalP"/>
    </source>
</evidence>
<comment type="similarity">
    <text evidence="1">Belongs to the AB hydrolase superfamily.</text>
</comment>
<feature type="chain" id="PRO_5005191847" description="AB hydrolase-1 domain-containing protein" evidence="3">
    <location>
        <begin position="20"/>
        <end position="406"/>
    </location>
</feature>
<dbReference type="VEuPathDB" id="CryptoDB:Cvel_1056"/>
<dbReference type="SUPFAM" id="SSF53474">
    <property type="entry name" value="alpha/beta-Hydrolases"/>
    <property type="match status" value="1"/>
</dbReference>
<accession>A0A0G4HHS3</accession>
<protein>
    <recommendedName>
        <fullName evidence="4">AB hydrolase-1 domain-containing protein</fullName>
    </recommendedName>
</protein>
<feature type="signal peptide" evidence="3">
    <location>
        <begin position="1"/>
        <end position="19"/>
    </location>
</feature>
<dbReference type="InterPro" id="IPR000073">
    <property type="entry name" value="AB_hydrolase_1"/>
</dbReference>
<sequence length="406" mass="44573">MLQAGLSLPLAAAARGCLAASFFGPRSSSCLRSTPNVSTLTTRGFELQRNFLRVACASKWTWAHRLRRSKEENDTPAPFLVGRPSVRPLSFAKKQTDHDTIDSTSGHLTSASAEFYAETDPAHGLLLDHMVIDHHKDVPGISHREPVVVIHGLFGSKLNLRSFAKAIKAPRAFLVDLRNHGNSPHTDSMSFREMANDIIKTLDFHDVEKATVVGHSLGGKVAMAVALMYPERVRRCVVLDIAPLNYTQAMDKPTNREGYSTREIVQILASLQDSPKMAAAKSSKDVEALIKEKAPAVSPGMLGFLLQNVHRTDEGFHRWKMNVAGIHGQFDTQIADWPFSHQYEGPTLFVRGERSNFITEDGEKAIKAQFPSSALHTVPGAGHWVHAEASQACLEIINGFLVGQDG</sequence>
<dbReference type="Gene3D" id="3.40.50.1820">
    <property type="entry name" value="alpha/beta hydrolase"/>
    <property type="match status" value="1"/>
</dbReference>
<reference evidence="5" key="1">
    <citation type="submission" date="2014-11" db="EMBL/GenBank/DDBJ databases">
        <authorList>
            <person name="Otto D Thomas"/>
            <person name="Naeem Raeece"/>
        </authorList>
    </citation>
    <scope>NUCLEOTIDE SEQUENCE</scope>
</reference>
<evidence type="ECO:0000256" key="1">
    <source>
        <dbReference type="ARBA" id="ARBA00008645"/>
    </source>
</evidence>
<dbReference type="AlphaFoldDB" id="A0A0G4HHS3"/>
<dbReference type="PANTHER" id="PTHR46118:SF4">
    <property type="entry name" value="PROTEIN ABHD11"/>
    <property type="match status" value="1"/>
</dbReference>
<evidence type="ECO:0000256" key="2">
    <source>
        <dbReference type="ARBA" id="ARBA00022801"/>
    </source>
</evidence>
<dbReference type="Pfam" id="PF00561">
    <property type="entry name" value="Abhydrolase_1"/>
    <property type="match status" value="1"/>
</dbReference>
<dbReference type="EMBL" id="CDMZ01002736">
    <property type="protein sequence ID" value="CEM43682.1"/>
    <property type="molecule type" value="Genomic_DNA"/>
</dbReference>
<evidence type="ECO:0000313" key="5">
    <source>
        <dbReference type="EMBL" id="CEM43682.1"/>
    </source>
</evidence>
<keyword evidence="3" id="KW-0732">Signal</keyword>
<keyword evidence="2" id="KW-0378">Hydrolase</keyword>